<sequence>MIYLIALLFIILFVTTISLHNIQNKKFLNLKGIPLSLKFPLNLNLTETKNYVLCLSTECARCNQIVDEIIHLGYPTTNVYIAFIENENTIDEYIKNKDTLNFDIIKNMTKENLYIENTPFMYVLNEEGRIIDKGILKDTKYLEIY</sequence>
<gene>
    <name evidence="1" type="ORF">DXC19_12470</name>
</gene>
<organism evidence="1 2">
    <name type="scientific">Staphylococcus warneri</name>
    <dbReference type="NCBI Taxonomy" id="1292"/>
    <lineage>
        <taxon>Bacteria</taxon>
        <taxon>Bacillati</taxon>
        <taxon>Bacillota</taxon>
        <taxon>Bacilli</taxon>
        <taxon>Bacillales</taxon>
        <taxon>Staphylococcaceae</taxon>
        <taxon>Staphylococcus</taxon>
    </lineage>
</organism>
<accession>A0A8B2ZMM1</accession>
<comment type="caution">
    <text evidence="1">The sequence shown here is derived from an EMBL/GenBank/DDBJ whole genome shotgun (WGS) entry which is preliminary data.</text>
</comment>
<name>A0A8B2ZMM1_STAWA</name>
<dbReference type="EMBL" id="QSTD01000012">
    <property type="protein sequence ID" value="RGM27594.1"/>
    <property type="molecule type" value="Genomic_DNA"/>
</dbReference>
<proteinExistence type="predicted"/>
<reference evidence="1 2" key="1">
    <citation type="submission" date="2018-08" db="EMBL/GenBank/DDBJ databases">
        <title>A genome reference for cultivated species of the human gut microbiota.</title>
        <authorList>
            <person name="Zou Y."/>
            <person name="Xue W."/>
            <person name="Luo G."/>
        </authorList>
    </citation>
    <scope>NUCLEOTIDE SEQUENCE [LARGE SCALE GENOMIC DNA]</scope>
    <source>
        <strain evidence="1 2">OM08-17AT</strain>
    </source>
</reference>
<dbReference type="Proteomes" id="UP000261016">
    <property type="component" value="Unassembled WGS sequence"/>
</dbReference>
<evidence type="ECO:0000313" key="1">
    <source>
        <dbReference type="EMBL" id="RGM27594.1"/>
    </source>
</evidence>
<protein>
    <submittedName>
        <fullName evidence="1">Uncharacterized protein</fullName>
    </submittedName>
</protein>
<dbReference type="AlphaFoldDB" id="A0A8B2ZMM1"/>
<evidence type="ECO:0000313" key="2">
    <source>
        <dbReference type="Proteomes" id="UP000261016"/>
    </source>
</evidence>
<dbReference type="RefSeq" id="WP_031464193.1">
    <property type="nucleotide sequence ID" value="NZ_CABMFV010000012.1"/>
</dbReference>